<dbReference type="Proteomes" id="UP000187283">
    <property type="component" value="Unassembled WGS sequence"/>
</dbReference>
<dbReference type="EMBL" id="LSSN01001992">
    <property type="protein sequence ID" value="OMJ17619.1"/>
    <property type="molecule type" value="Genomic_DNA"/>
</dbReference>
<keyword evidence="2" id="KW-1185">Reference proteome</keyword>
<gene>
    <name evidence="1" type="ORF">AYI70_g5864</name>
</gene>
<evidence type="ECO:0000313" key="1">
    <source>
        <dbReference type="EMBL" id="OMJ17619.1"/>
    </source>
</evidence>
<accession>A0A1R1XSU8</accession>
<proteinExistence type="predicted"/>
<reference evidence="1 2" key="1">
    <citation type="submission" date="2017-01" db="EMBL/GenBank/DDBJ databases">
        <authorList>
            <person name="Mah S.A."/>
            <person name="Swanson W.J."/>
            <person name="Moy G.W."/>
            <person name="Vacquier V.D."/>
        </authorList>
    </citation>
    <scope>NUCLEOTIDE SEQUENCE [LARGE SCALE GENOMIC DNA]</scope>
    <source>
        <strain evidence="1 2">GSMNP</strain>
    </source>
</reference>
<sequence length="77" mass="8619">MTQILILQSLDRNLLDIHHKTRHDIDHAQGNRSGGVSSGSIDIFSISCVPECALIRTEGQRMPVIMRQIIMHMGLIV</sequence>
<dbReference type="AlphaFoldDB" id="A0A1R1XSU8"/>
<protein>
    <submittedName>
        <fullName evidence="1">Uncharacterized protein</fullName>
    </submittedName>
</protein>
<name>A0A1R1XSU8_9FUNG</name>
<organism evidence="1 2">
    <name type="scientific">Smittium culicis</name>
    <dbReference type="NCBI Taxonomy" id="133412"/>
    <lineage>
        <taxon>Eukaryota</taxon>
        <taxon>Fungi</taxon>
        <taxon>Fungi incertae sedis</taxon>
        <taxon>Zoopagomycota</taxon>
        <taxon>Kickxellomycotina</taxon>
        <taxon>Harpellomycetes</taxon>
        <taxon>Harpellales</taxon>
        <taxon>Legeriomycetaceae</taxon>
        <taxon>Smittium</taxon>
    </lineage>
</organism>
<evidence type="ECO:0000313" key="2">
    <source>
        <dbReference type="Proteomes" id="UP000187283"/>
    </source>
</evidence>
<comment type="caution">
    <text evidence="1">The sequence shown here is derived from an EMBL/GenBank/DDBJ whole genome shotgun (WGS) entry which is preliminary data.</text>
</comment>